<evidence type="ECO:0000256" key="4">
    <source>
        <dbReference type="ARBA" id="ARBA00022989"/>
    </source>
</evidence>
<evidence type="ECO:0000313" key="8">
    <source>
        <dbReference type="EMBL" id="AHF06877.1"/>
    </source>
</evidence>
<proteinExistence type="predicted"/>
<dbReference type="KEGG" id="dmt:DESME_07210"/>
<keyword evidence="4 6" id="KW-1133">Transmembrane helix</keyword>
<keyword evidence="2" id="KW-1003">Cell membrane</keyword>
<dbReference type="InterPro" id="IPR018076">
    <property type="entry name" value="T2SS_GspF_dom"/>
</dbReference>
<dbReference type="AlphaFoldDB" id="W0E7Y0"/>
<dbReference type="Pfam" id="PF00482">
    <property type="entry name" value="T2SSF"/>
    <property type="match status" value="1"/>
</dbReference>
<evidence type="ECO:0000259" key="7">
    <source>
        <dbReference type="Pfam" id="PF00482"/>
    </source>
</evidence>
<protein>
    <submittedName>
        <fullName evidence="8">Secretion system protein</fullName>
    </submittedName>
</protein>
<dbReference type="GO" id="GO:0005886">
    <property type="term" value="C:plasma membrane"/>
    <property type="evidence" value="ECO:0007669"/>
    <property type="project" value="UniProtKB-SubCell"/>
</dbReference>
<organism evidence="8 9">
    <name type="scientific">Desulfitobacterium metallireducens DSM 15288</name>
    <dbReference type="NCBI Taxonomy" id="871968"/>
    <lineage>
        <taxon>Bacteria</taxon>
        <taxon>Bacillati</taxon>
        <taxon>Bacillota</taxon>
        <taxon>Clostridia</taxon>
        <taxon>Eubacteriales</taxon>
        <taxon>Desulfitobacteriaceae</taxon>
        <taxon>Desulfitobacterium</taxon>
    </lineage>
</organism>
<feature type="transmembrane region" description="Helical" evidence="6">
    <location>
        <begin position="145"/>
        <end position="166"/>
    </location>
</feature>
<name>W0E7Y0_9FIRM</name>
<feature type="domain" description="Type II secretion system protein GspF" evidence="7">
    <location>
        <begin position="33"/>
        <end position="158"/>
    </location>
</feature>
<dbReference type="HOGENOM" id="CLU_056917_4_1_9"/>
<accession>W0E7Y0</accession>
<dbReference type="Proteomes" id="UP000010847">
    <property type="component" value="Chromosome"/>
</dbReference>
<dbReference type="eggNOG" id="COG2064">
    <property type="taxonomic scope" value="Bacteria"/>
</dbReference>
<keyword evidence="3 6" id="KW-0812">Transmembrane</keyword>
<dbReference type="STRING" id="871968.DESME_07210"/>
<evidence type="ECO:0000256" key="1">
    <source>
        <dbReference type="ARBA" id="ARBA00004651"/>
    </source>
</evidence>
<evidence type="ECO:0000256" key="2">
    <source>
        <dbReference type="ARBA" id="ARBA00022475"/>
    </source>
</evidence>
<sequence>MGFLIGYLFPKSWSNAQMKKKQLEIERSLPDVLDLLTVSVEAGLGFDAALLKVVEKQKGALAEEFLKVLQEIKMGRPRRDALRDLSKRNPIEDLSNVVASLVQADQLGIPIAGVLRNQSKQIRQKHRQRAEEKAQKAPVKMMIPLVFFVFPSVFIIILGPAVIQIIDMFSKQ</sequence>
<dbReference type="EMBL" id="CP007032">
    <property type="protein sequence ID" value="AHF06877.1"/>
    <property type="molecule type" value="Genomic_DNA"/>
</dbReference>
<comment type="subcellular location">
    <subcellularLocation>
        <location evidence="1">Cell membrane</location>
        <topology evidence="1">Multi-pass membrane protein</topology>
    </subcellularLocation>
</comment>
<keyword evidence="9" id="KW-1185">Reference proteome</keyword>
<keyword evidence="5 6" id="KW-0472">Membrane</keyword>
<gene>
    <name evidence="8" type="ORF">DESME_07210</name>
</gene>
<dbReference type="PANTHER" id="PTHR35007">
    <property type="entry name" value="INTEGRAL MEMBRANE PROTEIN-RELATED"/>
    <property type="match status" value="1"/>
</dbReference>
<reference evidence="8 9" key="1">
    <citation type="submission" date="2013-12" db="EMBL/GenBank/DDBJ databases">
        <authorList>
            <consortium name="DOE Joint Genome Institute"/>
            <person name="Smidt H."/>
            <person name="Huntemann M."/>
            <person name="Han J."/>
            <person name="Chen A."/>
            <person name="Kyrpides N."/>
            <person name="Mavromatis K."/>
            <person name="Markowitz V."/>
            <person name="Palaniappan K."/>
            <person name="Ivanova N."/>
            <person name="Schaumberg A."/>
            <person name="Pati A."/>
            <person name="Liolios K."/>
            <person name="Nordberg H.P."/>
            <person name="Cantor M.N."/>
            <person name="Hua S.X."/>
            <person name="Woyke T."/>
        </authorList>
    </citation>
    <scope>NUCLEOTIDE SEQUENCE [LARGE SCALE GENOMIC DNA]</scope>
    <source>
        <strain evidence="9">DSM 15288</strain>
    </source>
</reference>
<evidence type="ECO:0000256" key="6">
    <source>
        <dbReference type="SAM" id="Phobius"/>
    </source>
</evidence>
<dbReference type="PANTHER" id="PTHR35007:SF2">
    <property type="entry name" value="PILUS ASSEMBLE PROTEIN"/>
    <property type="match status" value="1"/>
</dbReference>
<evidence type="ECO:0000256" key="3">
    <source>
        <dbReference type="ARBA" id="ARBA00022692"/>
    </source>
</evidence>
<evidence type="ECO:0000313" key="9">
    <source>
        <dbReference type="Proteomes" id="UP000010847"/>
    </source>
</evidence>
<evidence type="ECO:0000256" key="5">
    <source>
        <dbReference type="ARBA" id="ARBA00023136"/>
    </source>
</evidence>